<name>A0R825_PELPD</name>
<evidence type="ECO:0000313" key="8">
    <source>
        <dbReference type="Proteomes" id="UP000006732"/>
    </source>
</evidence>
<dbReference type="Proteomes" id="UP000006732">
    <property type="component" value="Plasmid pPRO1"/>
</dbReference>
<protein>
    <recommendedName>
        <fullName evidence="1">site-specific DNA-methyltransferase (adenine-specific)</fullName>
        <ecNumber evidence="1">2.1.1.72</ecNumber>
    </recommendedName>
</protein>
<dbReference type="REBASE" id="13986">
    <property type="entry name" value="PprDORF3668P"/>
</dbReference>
<dbReference type="GO" id="GO:0009007">
    <property type="term" value="F:site-specific DNA-methyltransferase (adenine-specific) activity"/>
    <property type="evidence" value="ECO:0007669"/>
    <property type="project" value="UniProtKB-EC"/>
</dbReference>
<dbReference type="InterPro" id="IPR011639">
    <property type="entry name" value="MethylTrfase_TaqI-like_dom"/>
</dbReference>
<evidence type="ECO:0000313" key="7">
    <source>
        <dbReference type="EMBL" id="ABL01260.1"/>
    </source>
</evidence>
<dbReference type="eggNOG" id="COG1002">
    <property type="taxonomic scope" value="Bacteria"/>
</dbReference>
<dbReference type="AlphaFoldDB" id="A0R825"/>
<dbReference type="InterPro" id="IPR029063">
    <property type="entry name" value="SAM-dependent_MTases_sf"/>
</dbReference>
<evidence type="ECO:0000259" key="6">
    <source>
        <dbReference type="Pfam" id="PF07669"/>
    </source>
</evidence>
<dbReference type="KEGG" id="ppd:Ppro_3668"/>
<dbReference type="OrthoDB" id="9761012at2"/>
<evidence type="ECO:0000256" key="1">
    <source>
        <dbReference type="ARBA" id="ARBA00011900"/>
    </source>
</evidence>
<dbReference type="InterPro" id="IPR002052">
    <property type="entry name" value="DNA_methylase_N6_adenine_CS"/>
</dbReference>
<dbReference type="InterPro" id="IPR050953">
    <property type="entry name" value="N4_N6_ade-DNA_methylase"/>
</dbReference>
<dbReference type="Gene3D" id="3.40.50.150">
    <property type="entry name" value="Vaccinia Virus protein VP39"/>
    <property type="match status" value="1"/>
</dbReference>
<dbReference type="RefSeq" id="WP_011733779.1">
    <property type="nucleotide sequence ID" value="NC_008607.1"/>
</dbReference>
<dbReference type="Pfam" id="PF07669">
    <property type="entry name" value="Eco57I"/>
    <property type="match status" value="1"/>
</dbReference>
<comment type="catalytic activity">
    <reaction evidence="5">
        <text>a 2'-deoxyadenosine in DNA + S-adenosyl-L-methionine = an N(6)-methyl-2'-deoxyadenosine in DNA + S-adenosyl-L-homocysteine + H(+)</text>
        <dbReference type="Rhea" id="RHEA:15197"/>
        <dbReference type="Rhea" id="RHEA-COMP:12418"/>
        <dbReference type="Rhea" id="RHEA-COMP:12419"/>
        <dbReference type="ChEBI" id="CHEBI:15378"/>
        <dbReference type="ChEBI" id="CHEBI:57856"/>
        <dbReference type="ChEBI" id="CHEBI:59789"/>
        <dbReference type="ChEBI" id="CHEBI:90615"/>
        <dbReference type="ChEBI" id="CHEBI:90616"/>
        <dbReference type="EC" id="2.1.1.72"/>
    </reaction>
</comment>
<dbReference type="PANTHER" id="PTHR33841:SF1">
    <property type="entry name" value="DNA METHYLTRANSFERASE A"/>
    <property type="match status" value="1"/>
</dbReference>
<dbReference type="PROSITE" id="PS00092">
    <property type="entry name" value="N6_MTASE"/>
    <property type="match status" value="1"/>
</dbReference>
<feature type="domain" description="Type II methyltransferase M.TaqI-like" evidence="6">
    <location>
        <begin position="568"/>
        <end position="807"/>
    </location>
</feature>
<dbReference type="GO" id="GO:0003676">
    <property type="term" value="F:nucleic acid binding"/>
    <property type="evidence" value="ECO:0007669"/>
    <property type="project" value="InterPro"/>
</dbReference>
<evidence type="ECO:0000256" key="4">
    <source>
        <dbReference type="ARBA" id="ARBA00022691"/>
    </source>
</evidence>
<dbReference type="EMBL" id="CP000483">
    <property type="protein sequence ID" value="ABL01260.1"/>
    <property type="molecule type" value="Genomic_DNA"/>
</dbReference>
<accession>A0R825</accession>
<keyword evidence="2" id="KW-0489">Methyltransferase</keyword>
<keyword evidence="7" id="KW-0614">Plasmid</keyword>
<keyword evidence="3" id="KW-0808">Transferase</keyword>
<gene>
    <name evidence="7" type="ordered locus">Ppro_3668</name>
</gene>
<evidence type="ECO:0000256" key="3">
    <source>
        <dbReference type="ARBA" id="ARBA00022679"/>
    </source>
</evidence>
<dbReference type="HOGENOM" id="CLU_284115_0_0_7"/>
<dbReference type="GO" id="GO:0006304">
    <property type="term" value="P:DNA modification"/>
    <property type="evidence" value="ECO:0007669"/>
    <property type="project" value="InterPro"/>
</dbReference>
<reference evidence="7 8" key="1">
    <citation type="submission" date="2006-10" db="EMBL/GenBank/DDBJ databases">
        <title>Complete sequence of plasmid pPRO1 of Pelobacter propionicus DSM 2379.</title>
        <authorList>
            <consortium name="US DOE Joint Genome Institute"/>
            <person name="Copeland A."/>
            <person name="Lucas S."/>
            <person name="Lapidus A."/>
            <person name="Barry K."/>
            <person name="Detter J.C."/>
            <person name="Glavina del Rio T."/>
            <person name="Hammon N."/>
            <person name="Israni S."/>
            <person name="Dalin E."/>
            <person name="Tice H."/>
            <person name="Pitluck S."/>
            <person name="Saunders E."/>
            <person name="Brettin T."/>
            <person name="Bruce D."/>
            <person name="Han C."/>
            <person name="Tapia R."/>
            <person name="Schmutz J."/>
            <person name="Larimer F."/>
            <person name="Land M."/>
            <person name="Hauser L."/>
            <person name="Kyrpides N."/>
            <person name="Kim E."/>
            <person name="Lovley D."/>
            <person name="Richardson P."/>
        </authorList>
    </citation>
    <scope>NUCLEOTIDE SEQUENCE [LARGE SCALE GENOMIC DNA]</scope>
    <source>
        <strain evidence="8">DSM 2379 / NBRC 103807 / OttBd1</strain>
        <plasmid evidence="8">Plasmid pPRO1</plasmid>
    </source>
</reference>
<proteinExistence type="predicted"/>
<dbReference type="EC" id="2.1.1.72" evidence="1"/>
<keyword evidence="8" id="KW-1185">Reference proteome</keyword>
<dbReference type="SUPFAM" id="SSF53335">
    <property type="entry name" value="S-adenosyl-L-methionine-dependent methyltransferases"/>
    <property type="match status" value="1"/>
</dbReference>
<evidence type="ECO:0000256" key="5">
    <source>
        <dbReference type="ARBA" id="ARBA00047942"/>
    </source>
</evidence>
<geneLocation type="plasmid" evidence="7 8">
    <name>pPRO1</name>
</geneLocation>
<organism evidence="7 8">
    <name type="scientific">Pelobacter propionicus (strain DSM 2379 / NBRC 103807 / OttBd1)</name>
    <dbReference type="NCBI Taxonomy" id="338966"/>
    <lineage>
        <taxon>Bacteria</taxon>
        <taxon>Pseudomonadati</taxon>
        <taxon>Thermodesulfobacteriota</taxon>
        <taxon>Desulfuromonadia</taxon>
        <taxon>Desulfuromonadales</taxon>
        <taxon>Desulfuromonadaceae</taxon>
        <taxon>Pelobacter</taxon>
    </lineage>
</organism>
<keyword evidence="4" id="KW-0949">S-adenosyl-L-methionine</keyword>
<evidence type="ECO:0000256" key="2">
    <source>
        <dbReference type="ARBA" id="ARBA00022603"/>
    </source>
</evidence>
<dbReference type="GO" id="GO:0032259">
    <property type="term" value="P:methylation"/>
    <property type="evidence" value="ECO:0007669"/>
    <property type="project" value="UniProtKB-KW"/>
</dbReference>
<sequence length="1088" mass="125928">MSIKKTVCSKLIKNFQLRELFNQLGWNHATKKEPVAVNGQVYQLEAIADKSAFFVFVCETSGKVPDYATRKKIDSAITKLYHQHLIIFIDSNKRQQVWQLVLKELDKPAVVRETPYFSTQEPELLYQKLQHLFFSIDEEDNITVVDVTGRVQTGFNTNAEKITKKFYEGFKKEHTAFLAFIIGIPEPQDKDWYASLMLNRLMFIYFIQKKGFLNNDKFYLKTKLAETQSRKGKDKFYSFYRNFLLVLFHKGLGSPDNKKFESELGKVPYLNGGLFDVHELEITYTDIKIEDKAFERIFSFFDQYEWHLDTRQQATGKEINPDVIGYIFEKYINDRAAMGAYYTKEDITDYIGKNCIIPFLFDELKRLYAFALKKGGDIWKQLQKNPNDYIYPAIQYGVELELPAGIAKGLEDVSKREEWNKAAPAEYALPTEIWREVVERRRRYAEVKEKIEAGDIHEINDLITYNLDITKFAIDVIQNSIDAELIRHFYKALEKITILDPTCGSGAFLFAALNVLEPLYEACIVRMHSFVAEAAKGKYKTFDEVLKRVDAPEHPNLQYFIFKSIILNNLFGVDIMNEAIEIAKLRLFLKLVATVDVDYKKPNMGLEPLPDIDFNIRSGNTLVGFVSIDEVKKAVEGQLGFHDKDIASIEEAADYVKRAFSAFREAQIENDITKKGAKKQLVERLHKLNDRLDVYLGKLYGKDPKKTAEYKSWHDSHKPFHWFAEYYEIIHDRGGFDVVIGNPPYVEYGEKLKKVYRLLNYQTIECGNLHSYVAERAYKISRCEGFLGFIVPLPSINTDRMKPLQALIKPSKQLPNRTIWISSFDERPSKLFVGVDQRLIIEIIGSVSKSPKIFSTGINRWSSTARHYLFNYLYYSMQDNNVSVLTDSILKIKYNKFESNMLYRLYTNEAIEKYKSFKPTENILAYRTAGGRYWKAVSNKEFDSESLSNKIAYLSGISGNQAVAIVSSSTFWWYYSVHYDMYNLKDYMIFGFRFSGYSESIAGQLEKLGSKLAASIETNSKLETVYSKTRGDVTSRRYVISKSKPLIDEIDHVLAKHYGFSSEELDFIINYDIKYRMGKSGAEENGDE</sequence>
<dbReference type="PANTHER" id="PTHR33841">
    <property type="entry name" value="DNA METHYLTRANSFERASE YEEA-RELATED"/>
    <property type="match status" value="1"/>
</dbReference>
<dbReference type="eggNOG" id="COG0827">
    <property type="taxonomic scope" value="Bacteria"/>
</dbReference>